<name>A0ABX6D9Z3_9BACI</name>
<gene>
    <name evidence="2" type="ORF">GDS87_11955</name>
</gene>
<evidence type="ECO:0000256" key="1">
    <source>
        <dbReference type="SAM" id="SignalP"/>
    </source>
</evidence>
<evidence type="ECO:0000313" key="2">
    <source>
        <dbReference type="EMBL" id="QGG51620.1"/>
    </source>
</evidence>
<proteinExistence type="predicted"/>
<organism evidence="2 3">
    <name type="scientific">Lysinibacillus pakistanensis</name>
    <dbReference type="NCBI Taxonomy" id="759811"/>
    <lineage>
        <taxon>Bacteria</taxon>
        <taxon>Bacillati</taxon>
        <taxon>Bacillota</taxon>
        <taxon>Bacilli</taxon>
        <taxon>Bacillales</taxon>
        <taxon>Bacillaceae</taxon>
        <taxon>Lysinibacillus</taxon>
    </lineage>
</organism>
<dbReference type="Proteomes" id="UP000373269">
    <property type="component" value="Chromosome"/>
</dbReference>
<keyword evidence="1" id="KW-0732">Signal</keyword>
<feature type="signal peptide" evidence="1">
    <location>
        <begin position="1"/>
        <end position="24"/>
    </location>
</feature>
<keyword evidence="3" id="KW-1185">Reference proteome</keyword>
<dbReference type="RefSeq" id="WP_369595778.1">
    <property type="nucleotide sequence ID" value="NZ_CP045835.1"/>
</dbReference>
<evidence type="ECO:0000313" key="3">
    <source>
        <dbReference type="Proteomes" id="UP000373269"/>
    </source>
</evidence>
<reference evidence="2 3" key="1">
    <citation type="submission" date="2019-11" db="EMBL/GenBank/DDBJ databases">
        <title>Whole Genome Sequencing and Comparative Genomic Analyses of Lysinibacillus pakistanensis LZH-9, a Halotolerant Strain with Excellent COD Removal Capability.</title>
        <authorList>
            <person name="Zhou H."/>
        </authorList>
    </citation>
    <scope>NUCLEOTIDE SEQUENCE [LARGE SCALE GENOMIC DNA]</scope>
    <source>
        <strain evidence="2 3">LZH-9</strain>
    </source>
</reference>
<feature type="chain" id="PRO_5045697890" evidence="1">
    <location>
        <begin position="25"/>
        <end position="132"/>
    </location>
</feature>
<protein>
    <submittedName>
        <fullName evidence="2">Uncharacterized protein</fullName>
    </submittedName>
</protein>
<accession>A0ABX6D9Z3</accession>
<dbReference type="EMBL" id="CP045835">
    <property type="protein sequence ID" value="QGG51620.1"/>
    <property type="molecule type" value="Genomic_DNA"/>
</dbReference>
<sequence>MKKILMSGIISLGLLFTGISSANAAYPEMKPTKYLTFDNQDDYKELLKGKGYTKDNWVMVMEKDPWIMMPGYSGVREVKGFTNGKKIFRKRHMWKDDEHPMVFEEGKRYLFIYDIDNRLNDGILEIIEIPEK</sequence>